<organism evidence="2 3">
    <name type="scientific">Mycena rosella</name>
    <name type="common">Pink bonnet</name>
    <name type="synonym">Agaricus rosellus</name>
    <dbReference type="NCBI Taxonomy" id="1033263"/>
    <lineage>
        <taxon>Eukaryota</taxon>
        <taxon>Fungi</taxon>
        <taxon>Dikarya</taxon>
        <taxon>Basidiomycota</taxon>
        <taxon>Agaricomycotina</taxon>
        <taxon>Agaricomycetes</taxon>
        <taxon>Agaricomycetidae</taxon>
        <taxon>Agaricales</taxon>
        <taxon>Marasmiineae</taxon>
        <taxon>Mycenaceae</taxon>
        <taxon>Mycena</taxon>
    </lineage>
</organism>
<feature type="non-terminal residue" evidence="2">
    <location>
        <position position="1"/>
    </location>
</feature>
<evidence type="ECO:0000256" key="1">
    <source>
        <dbReference type="SAM" id="MobiDB-lite"/>
    </source>
</evidence>
<accession>A0AAD7F7L4</accession>
<protein>
    <recommendedName>
        <fullName evidence="4">Reverse transcriptase zinc-binding domain-containing protein</fullName>
    </recommendedName>
</protein>
<dbReference type="Proteomes" id="UP001221757">
    <property type="component" value="Unassembled WGS sequence"/>
</dbReference>
<sequence>QTWSPNERKWPKRHKEMLKCAKKYGVEFDTFNPSRGIQGQLPLWHHFGENEDKTQVNNSKACKCLRANHGVKTVQDGLEIMKRLTNAEHKRSPACRCLACSEDRRVRNCENPQACIKAVENRLSSLVPKWDPRQPQRQSPEPSNNASSEAFVAPPPITSLTEGFRVLTRTLNQEPRDPQPPQPRDIPLDQDAPIKLFVGSATRRSNAGKLTAGGGLWRNDNRDGHAVLRLPDEQPQTALNAEAASALVGLRRAPQTQAVELTISKKALHRALTTRLQALEDRGWIGIAEREPLRALAAELKARTAPTFFREGDREIGCEKAAQLARQGCSEQDKVAVSKTSKIVFEVQQSLQLRGAKLSSLTQATAYAGIKELKASVTRKASDNSVKQITIASQLNFNSLPSPAQVWKSIRHKDFTRQVRNLLWKSLHSAHRIGSFWKHIPECEARGICQFCNETEDLEHILLKCKRPGQAQIWALAKDLWLRKHTSWPELSIGGALGCGLAAFTDEKGRALPGTSRFYRILISESIFIIWKIRNESVISKGGEPLPTNMIHNKWVHSINQRLLFDRILTNHAKYGKQNSINKSLVLQTWSATLLDEEDLPDDWIKEPRVLVGTEPKSSHPPSQPSGRRGRGQ</sequence>
<comment type="caution">
    <text evidence="2">The sequence shown here is derived from an EMBL/GenBank/DDBJ whole genome shotgun (WGS) entry which is preliminary data.</text>
</comment>
<feature type="region of interest" description="Disordered" evidence="1">
    <location>
        <begin position="609"/>
        <end position="633"/>
    </location>
</feature>
<evidence type="ECO:0008006" key="4">
    <source>
        <dbReference type="Google" id="ProtNLM"/>
    </source>
</evidence>
<feature type="region of interest" description="Disordered" evidence="1">
    <location>
        <begin position="172"/>
        <end position="191"/>
    </location>
</feature>
<dbReference type="EMBL" id="JARKIE010001582">
    <property type="protein sequence ID" value="KAJ7601415.1"/>
    <property type="molecule type" value="Genomic_DNA"/>
</dbReference>
<feature type="compositionally biased region" description="Low complexity" evidence="1">
    <location>
        <begin position="133"/>
        <end position="143"/>
    </location>
</feature>
<evidence type="ECO:0000313" key="2">
    <source>
        <dbReference type="EMBL" id="KAJ7601415.1"/>
    </source>
</evidence>
<reference evidence="2" key="1">
    <citation type="submission" date="2023-03" db="EMBL/GenBank/DDBJ databases">
        <title>Massive genome expansion in bonnet fungi (Mycena s.s.) driven by repeated elements and novel gene families across ecological guilds.</title>
        <authorList>
            <consortium name="Lawrence Berkeley National Laboratory"/>
            <person name="Harder C.B."/>
            <person name="Miyauchi S."/>
            <person name="Viragh M."/>
            <person name="Kuo A."/>
            <person name="Thoen E."/>
            <person name="Andreopoulos B."/>
            <person name="Lu D."/>
            <person name="Skrede I."/>
            <person name="Drula E."/>
            <person name="Henrissat B."/>
            <person name="Morin E."/>
            <person name="Kohler A."/>
            <person name="Barry K."/>
            <person name="LaButti K."/>
            <person name="Morin E."/>
            <person name="Salamov A."/>
            <person name="Lipzen A."/>
            <person name="Mereny Z."/>
            <person name="Hegedus B."/>
            <person name="Baldrian P."/>
            <person name="Stursova M."/>
            <person name="Weitz H."/>
            <person name="Taylor A."/>
            <person name="Grigoriev I.V."/>
            <person name="Nagy L.G."/>
            <person name="Martin F."/>
            <person name="Kauserud H."/>
        </authorList>
    </citation>
    <scope>NUCLEOTIDE SEQUENCE</scope>
    <source>
        <strain evidence="2">CBHHK067</strain>
    </source>
</reference>
<feature type="region of interest" description="Disordered" evidence="1">
    <location>
        <begin position="126"/>
        <end position="156"/>
    </location>
</feature>
<proteinExistence type="predicted"/>
<gene>
    <name evidence="2" type="ORF">B0H17DRAFT_969783</name>
</gene>
<evidence type="ECO:0000313" key="3">
    <source>
        <dbReference type="Proteomes" id="UP001221757"/>
    </source>
</evidence>
<name>A0AAD7F7L4_MYCRO</name>
<keyword evidence="3" id="KW-1185">Reference proteome</keyword>
<dbReference type="AlphaFoldDB" id="A0AAD7F7L4"/>